<dbReference type="OrthoDB" id="6154136at2759"/>
<dbReference type="EMBL" id="KB199650">
    <property type="protein sequence ID" value="ESP05340.1"/>
    <property type="molecule type" value="Genomic_DNA"/>
</dbReference>
<sequence length="402" mass="46093">MAQSPDNEIIFRNQIVGQGDVSLEEGEMEIEDGVEEGHGKGERPTNQEPREKRRYPRMDLPVKPEEFNGNGDWEEYISHFELCAELGNWMKKEKVLALAVRLRGPARSFYINLSTEERGDYVSLVEQLGQRFGSTRRQTRWLSRLEARKRQSEKSITALGDDLRQMTKRAYPTLVAIAQEALALNQFYKCITLGMKCRCIDRNCAIVAQAVDVVERYEDISLEMGAIRSDLLKDVNGNSLPTYSIAVMQIQLEGATYQIPVLVCDMFPAAIVGQDFLLKYVSKIDYRKFSTGRKVVIFWIGGEAEMTIFPLTSLMQLPDIRARAPNLKTGIVLFWELHDIQQEQLRDPDIYPLLKAKDIEKRPPWEEVAHGSSQLKTLWSQWDRLQLVGGLLYRNWEGKGDD</sequence>
<dbReference type="AlphaFoldDB" id="V4CS71"/>
<feature type="region of interest" description="Disordered" evidence="1">
    <location>
        <begin position="25"/>
        <end position="55"/>
    </location>
</feature>
<protein>
    <submittedName>
        <fullName evidence="2">Uncharacterized protein</fullName>
    </submittedName>
</protein>
<dbReference type="OMA" id="YRRWESL"/>
<reference evidence="2 3" key="1">
    <citation type="journal article" date="2013" name="Nature">
        <title>Insights into bilaterian evolution from three spiralian genomes.</title>
        <authorList>
            <person name="Simakov O."/>
            <person name="Marletaz F."/>
            <person name="Cho S.J."/>
            <person name="Edsinger-Gonzales E."/>
            <person name="Havlak P."/>
            <person name="Hellsten U."/>
            <person name="Kuo D.H."/>
            <person name="Larsson T."/>
            <person name="Lv J."/>
            <person name="Arendt D."/>
            <person name="Savage R."/>
            <person name="Osoegawa K."/>
            <person name="de Jong P."/>
            <person name="Grimwood J."/>
            <person name="Chapman J.A."/>
            <person name="Shapiro H."/>
            <person name="Aerts A."/>
            <person name="Otillar R.P."/>
            <person name="Terry A.Y."/>
            <person name="Boore J.L."/>
            <person name="Grigoriev I.V."/>
            <person name="Lindberg D.R."/>
            <person name="Seaver E.C."/>
            <person name="Weisblat D.A."/>
            <person name="Putnam N.H."/>
            <person name="Rokhsar D.S."/>
        </authorList>
    </citation>
    <scope>NUCLEOTIDE SEQUENCE [LARGE SCALE GENOMIC DNA]</scope>
</reference>
<feature type="compositionally biased region" description="Acidic residues" evidence="1">
    <location>
        <begin position="25"/>
        <end position="34"/>
    </location>
</feature>
<accession>V4CS71</accession>
<gene>
    <name evidence="2" type="ORF">LOTGIDRAFT_152181</name>
</gene>
<dbReference type="CTD" id="20235615"/>
<evidence type="ECO:0000313" key="2">
    <source>
        <dbReference type="EMBL" id="ESP05340.1"/>
    </source>
</evidence>
<dbReference type="KEGG" id="lgi:LOTGIDRAFT_152181"/>
<proteinExistence type="predicted"/>
<feature type="compositionally biased region" description="Basic and acidic residues" evidence="1">
    <location>
        <begin position="35"/>
        <end position="55"/>
    </location>
</feature>
<evidence type="ECO:0000313" key="3">
    <source>
        <dbReference type="Proteomes" id="UP000030746"/>
    </source>
</evidence>
<dbReference type="STRING" id="225164.V4CS71"/>
<name>V4CS71_LOTGI</name>
<dbReference type="PANTHER" id="PTHR45823:SF1">
    <property type="entry name" value="T-SNARE COILED-COIL HOMOLOGY DOMAIN-CONTAINING PROTEIN"/>
    <property type="match status" value="1"/>
</dbReference>
<evidence type="ECO:0000256" key="1">
    <source>
        <dbReference type="SAM" id="MobiDB-lite"/>
    </source>
</evidence>
<organism evidence="2 3">
    <name type="scientific">Lottia gigantea</name>
    <name type="common">Giant owl limpet</name>
    <dbReference type="NCBI Taxonomy" id="225164"/>
    <lineage>
        <taxon>Eukaryota</taxon>
        <taxon>Metazoa</taxon>
        <taxon>Spiralia</taxon>
        <taxon>Lophotrochozoa</taxon>
        <taxon>Mollusca</taxon>
        <taxon>Gastropoda</taxon>
        <taxon>Patellogastropoda</taxon>
        <taxon>Lottioidea</taxon>
        <taxon>Lottiidae</taxon>
        <taxon>Lottia</taxon>
    </lineage>
</organism>
<keyword evidence="3" id="KW-1185">Reference proteome</keyword>
<dbReference type="GeneID" id="20235615"/>
<dbReference type="HOGENOM" id="CLU_685673_0_0_1"/>
<dbReference type="PANTHER" id="PTHR45823">
    <property type="entry name" value="T-SNARE COILED-COIL HOMOLOGY DOMAIN-CONTAINING PROTEIN"/>
    <property type="match status" value="1"/>
</dbReference>
<dbReference type="Proteomes" id="UP000030746">
    <property type="component" value="Unassembled WGS sequence"/>
</dbReference>
<dbReference type="RefSeq" id="XP_009043885.1">
    <property type="nucleotide sequence ID" value="XM_009045637.1"/>
</dbReference>